<dbReference type="InterPro" id="IPR011333">
    <property type="entry name" value="SKP1/BTB/POZ_sf"/>
</dbReference>
<accession>A0AAD7JA26</accession>
<keyword evidence="2" id="KW-1185">Reference proteome</keyword>
<reference evidence="1" key="1">
    <citation type="submission" date="2023-03" db="EMBL/GenBank/DDBJ databases">
        <title>Massive genome expansion in bonnet fungi (Mycena s.s.) driven by repeated elements and novel gene families across ecological guilds.</title>
        <authorList>
            <consortium name="Lawrence Berkeley National Laboratory"/>
            <person name="Harder C.B."/>
            <person name="Miyauchi S."/>
            <person name="Viragh M."/>
            <person name="Kuo A."/>
            <person name="Thoen E."/>
            <person name="Andreopoulos B."/>
            <person name="Lu D."/>
            <person name="Skrede I."/>
            <person name="Drula E."/>
            <person name="Henrissat B."/>
            <person name="Morin E."/>
            <person name="Kohler A."/>
            <person name="Barry K."/>
            <person name="LaButti K."/>
            <person name="Morin E."/>
            <person name="Salamov A."/>
            <person name="Lipzen A."/>
            <person name="Mereny Z."/>
            <person name="Hegedus B."/>
            <person name="Baldrian P."/>
            <person name="Stursova M."/>
            <person name="Weitz H."/>
            <person name="Taylor A."/>
            <person name="Grigoriev I.V."/>
            <person name="Nagy L.G."/>
            <person name="Martin F."/>
            <person name="Kauserud H."/>
        </authorList>
    </citation>
    <scope>NUCLEOTIDE SEQUENCE</scope>
    <source>
        <strain evidence="1">CBHHK182m</strain>
    </source>
</reference>
<protein>
    <recommendedName>
        <fullName evidence="3">BTB domain-containing protein</fullName>
    </recommendedName>
</protein>
<dbReference type="Proteomes" id="UP001215598">
    <property type="component" value="Unassembled WGS sequence"/>
</dbReference>
<evidence type="ECO:0008006" key="3">
    <source>
        <dbReference type="Google" id="ProtNLM"/>
    </source>
</evidence>
<gene>
    <name evidence="1" type="ORF">B0H16DRAFT_1885317</name>
</gene>
<comment type="caution">
    <text evidence="1">The sequence shown here is derived from an EMBL/GenBank/DDBJ whole genome shotgun (WGS) entry which is preliminary data.</text>
</comment>
<name>A0AAD7JA26_9AGAR</name>
<dbReference type="EMBL" id="JARKIB010000042">
    <property type="protein sequence ID" value="KAJ7758317.1"/>
    <property type="molecule type" value="Genomic_DNA"/>
</dbReference>
<evidence type="ECO:0000313" key="2">
    <source>
        <dbReference type="Proteomes" id="UP001215598"/>
    </source>
</evidence>
<organism evidence="1 2">
    <name type="scientific">Mycena metata</name>
    <dbReference type="NCBI Taxonomy" id="1033252"/>
    <lineage>
        <taxon>Eukaryota</taxon>
        <taxon>Fungi</taxon>
        <taxon>Dikarya</taxon>
        <taxon>Basidiomycota</taxon>
        <taxon>Agaricomycotina</taxon>
        <taxon>Agaricomycetes</taxon>
        <taxon>Agaricomycetidae</taxon>
        <taxon>Agaricales</taxon>
        <taxon>Marasmiineae</taxon>
        <taxon>Mycenaceae</taxon>
        <taxon>Mycena</taxon>
    </lineage>
</organism>
<dbReference type="AlphaFoldDB" id="A0AAD7JA26"/>
<sequence length="324" mass="36674">MDPTELERSLDFWFEDGTIILQAENMLYRVYLGFLASRSAVFRDMFSTPRPADEPLVEGCPVVQLHDTVEDLTRFLKALLPSNPPGPVNTCPALLPSNPPGPVNTCPVSNLSELVSVLRLSDKYDVPALCASMESILAALYPTTLKEWDAGRVLNLAVTRGLHSILPEVLYCVITRDEPSRIAQIQDEEYRTLCSSRDTLSRLTQIGFYVALHTFSVGEDEDSNCANMAACESERARVMRKQLSDDLGVYSRGYDWNDPFDSPELRFSARDDKDTDLCANCLEVAHLEHNEQREWGWHRLPDIFDLGAWEWLLKQDEARTQITE</sequence>
<evidence type="ECO:0000313" key="1">
    <source>
        <dbReference type="EMBL" id="KAJ7758317.1"/>
    </source>
</evidence>
<proteinExistence type="predicted"/>
<dbReference type="Gene3D" id="3.30.710.10">
    <property type="entry name" value="Potassium Channel Kv1.1, Chain A"/>
    <property type="match status" value="1"/>
</dbReference>